<feature type="transmembrane region" description="Helical" evidence="6">
    <location>
        <begin position="112"/>
        <end position="129"/>
    </location>
</feature>
<name>A0A9D2LJM0_9FIRM</name>
<keyword evidence="4 6" id="KW-1133">Transmembrane helix</keyword>
<evidence type="ECO:0000256" key="1">
    <source>
        <dbReference type="ARBA" id="ARBA00004141"/>
    </source>
</evidence>
<dbReference type="InterPro" id="IPR051598">
    <property type="entry name" value="TSUP/Inactive_protease-like"/>
</dbReference>
<dbReference type="EMBL" id="DWZJ01000073">
    <property type="protein sequence ID" value="HJB13758.1"/>
    <property type="molecule type" value="Genomic_DNA"/>
</dbReference>
<comment type="similarity">
    <text evidence="2 6">Belongs to the 4-toluene sulfonate uptake permease (TSUP) (TC 2.A.102) family.</text>
</comment>
<accession>A0A9D2LJM0</accession>
<dbReference type="AlphaFoldDB" id="A0A9D2LJM0"/>
<dbReference type="Pfam" id="PF01925">
    <property type="entry name" value="TauE"/>
    <property type="match status" value="1"/>
</dbReference>
<evidence type="ECO:0000313" key="7">
    <source>
        <dbReference type="EMBL" id="HJB13758.1"/>
    </source>
</evidence>
<dbReference type="InterPro" id="IPR002781">
    <property type="entry name" value="TM_pro_TauE-like"/>
</dbReference>
<keyword evidence="5 6" id="KW-0472">Membrane</keyword>
<feature type="transmembrane region" description="Helical" evidence="6">
    <location>
        <begin position="57"/>
        <end position="78"/>
    </location>
</feature>
<evidence type="ECO:0000256" key="4">
    <source>
        <dbReference type="ARBA" id="ARBA00022989"/>
    </source>
</evidence>
<dbReference type="GO" id="GO:0005886">
    <property type="term" value="C:plasma membrane"/>
    <property type="evidence" value="ECO:0007669"/>
    <property type="project" value="UniProtKB-SubCell"/>
</dbReference>
<feature type="transmembrane region" description="Helical" evidence="6">
    <location>
        <begin position="21"/>
        <end position="45"/>
    </location>
</feature>
<comment type="subcellular location">
    <subcellularLocation>
        <location evidence="6">Cell membrane</location>
        <topology evidence="6">Multi-pass membrane protein</topology>
    </subcellularLocation>
    <subcellularLocation>
        <location evidence="1">Membrane</location>
        <topology evidence="1">Multi-pass membrane protein</topology>
    </subcellularLocation>
</comment>
<gene>
    <name evidence="7" type="ORF">H9787_08600</name>
</gene>
<dbReference type="PANTHER" id="PTHR43701:SF2">
    <property type="entry name" value="MEMBRANE TRANSPORTER PROTEIN YJNA-RELATED"/>
    <property type="match status" value="1"/>
</dbReference>
<evidence type="ECO:0000256" key="6">
    <source>
        <dbReference type="RuleBase" id="RU363041"/>
    </source>
</evidence>
<evidence type="ECO:0000313" key="8">
    <source>
        <dbReference type="Proteomes" id="UP000823824"/>
    </source>
</evidence>
<evidence type="ECO:0000256" key="3">
    <source>
        <dbReference type="ARBA" id="ARBA00022692"/>
    </source>
</evidence>
<comment type="caution">
    <text evidence="7">The sequence shown here is derived from an EMBL/GenBank/DDBJ whole genome shotgun (WGS) entry which is preliminary data.</text>
</comment>
<keyword evidence="3 6" id="KW-0812">Transmembrane</keyword>
<dbReference type="Proteomes" id="UP000823824">
    <property type="component" value="Unassembled WGS sequence"/>
</dbReference>
<evidence type="ECO:0000256" key="5">
    <source>
        <dbReference type="ARBA" id="ARBA00023136"/>
    </source>
</evidence>
<reference evidence="7" key="2">
    <citation type="submission" date="2021-04" db="EMBL/GenBank/DDBJ databases">
        <authorList>
            <person name="Gilroy R."/>
        </authorList>
    </citation>
    <scope>NUCLEOTIDE SEQUENCE</scope>
    <source>
        <strain evidence="7">ChiBcec18-1249</strain>
    </source>
</reference>
<evidence type="ECO:0000256" key="2">
    <source>
        <dbReference type="ARBA" id="ARBA00009142"/>
    </source>
</evidence>
<dbReference type="PANTHER" id="PTHR43701">
    <property type="entry name" value="MEMBRANE TRANSPORTER PROTEIN MJ0441-RELATED"/>
    <property type="match status" value="1"/>
</dbReference>
<reference evidence="7" key="1">
    <citation type="journal article" date="2021" name="PeerJ">
        <title>Extensive microbial diversity within the chicken gut microbiome revealed by metagenomics and culture.</title>
        <authorList>
            <person name="Gilroy R."/>
            <person name="Ravi A."/>
            <person name="Getino M."/>
            <person name="Pursley I."/>
            <person name="Horton D.L."/>
            <person name="Alikhan N.F."/>
            <person name="Baker D."/>
            <person name="Gharbi K."/>
            <person name="Hall N."/>
            <person name="Watson M."/>
            <person name="Adriaenssens E.M."/>
            <person name="Foster-Nyarko E."/>
            <person name="Jarju S."/>
            <person name="Secka A."/>
            <person name="Antonio M."/>
            <person name="Oren A."/>
            <person name="Chaudhuri R.R."/>
            <person name="La Ragione R."/>
            <person name="Hildebrand F."/>
            <person name="Pallen M.J."/>
        </authorList>
    </citation>
    <scope>NUCLEOTIDE SEQUENCE</scope>
    <source>
        <strain evidence="7">ChiBcec18-1249</strain>
    </source>
</reference>
<proteinExistence type="inferred from homology"/>
<sequence length="130" mass="14120">MARRLHTEKEAGRMKDRWPARIAGAAAGLANGLFGGGGGMVFLPILSRWGSLSQRKLYATCVGVIFPVCLVSAAVYLLRGEFSLTASLPYLAGGMVGGWIGGRLYGRISTKWLKWLFAAFLFYAGVRYLL</sequence>
<protein>
    <recommendedName>
        <fullName evidence="6">Probable membrane transporter protein</fullName>
    </recommendedName>
</protein>
<keyword evidence="6" id="KW-1003">Cell membrane</keyword>
<organism evidence="7 8">
    <name type="scientific">Candidatus Oscillibacter excrementigallinarum</name>
    <dbReference type="NCBI Taxonomy" id="2838716"/>
    <lineage>
        <taxon>Bacteria</taxon>
        <taxon>Bacillati</taxon>
        <taxon>Bacillota</taxon>
        <taxon>Clostridia</taxon>
        <taxon>Eubacteriales</taxon>
        <taxon>Oscillospiraceae</taxon>
        <taxon>Oscillibacter</taxon>
    </lineage>
</organism>